<gene>
    <name evidence="1" type="ORF">WR25_22099</name>
</gene>
<dbReference type="EMBL" id="LIAE01009406">
    <property type="protein sequence ID" value="PAV69901.1"/>
    <property type="molecule type" value="Genomic_DNA"/>
</dbReference>
<dbReference type="Proteomes" id="UP000218231">
    <property type="component" value="Unassembled WGS sequence"/>
</dbReference>
<proteinExistence type="predicted"/>
<dbReference type="AlphaFoldDB" id="A0A2A2K7K5"/>
<evidence type="ECO:0000313" key="2">
    <source>
        <dbReference type="Proteomes" id="UP000218231"/>
    </source>
</evidence>
<accession>A0A2A2K7K5</accession>
<protein>
    <submittedName>
        <fullName evidence="1">Uncharacterized protein</fullName>
    </submittedName>
</protein>
<keyword evidence="2" id="KW-1185">Reference proteome</keyword>
<sequence length="178" mass="19342">MSISIQAILVDSARYLGTEFLQQAVAGRQGLVYPTPLGDIDADCQVTHPQPLLIQHRRHQHVGQQMAAVLAHQCPVRWLCATFLRSLGKHRLAGADLATKTLTQGMGALVQLISQYQVLQTQLAQGFTGRIAQHAFGTRIESADHPAQAGGDNRNLSRSIKHAAQLIVSLAQRLLADT</sequence>
<name>A0A2A2K7K5_9BILA</name>
<comment type="caution">
    <text evidence="1">The sequence shown here is derived from an EMBL/GenBank/DDBJ whole genome shotgun (WGS) entry which is preliminary data.</text>
</comment>
<reference evidence="1 2" key="1">
    <citation type="journal article" date="2017" name="Curr. Biol.">
        <title>Genome architecture and evolution of a unichromosomal asexual nematode.</title>
        <authorList>
            <person name="Fradin H."/>
            <person name="Zegar C."/>
            <person name="Gutwein M."/>
            <person name="Lucas J."/>
            <person name="Kovtun M."/>
            <person name="Corcoran D."/>
            <person name="Baugh L.R."/>
            <person name="Kiontke K."/>
            <person name="Gunsalus K."/>
            <person name="Fitch D.H."/>
            <person name="Piano F."/>
        </authorList>
    </citation>
    <scope>NUCLEOTIDE SEQUENCE [LARGE SCALE GENOMIC DNA]</scope>
    <source>
        <strain evidence="1">PF1309</strain>
    </source>
</reference>
<evidence type="ECO:0000313" key="1">
    <source>
        <dbReference type="EMBL" id="PAV69901.1"/>
    </source>
</evidence>
<organism evidence="1 2">
    <name type="scientific">Diploscapter pachys</name>
    <dbReference type="NCBI Taxonomy" id="2018661"/>
    <lineage>
        <taxon>Eukaryota</taxon>
        <taxon>Metazoa</taxon>
        <taxon>Ecdysozoa</taxon>
        <taxon>Nematoda</taxon>
        <taxon>Chromadorea</taxon>
        <taxon>Rhabditida</taxon>
        <taxon>Rhabditina</taxon>
        <taxon>Rhabditomorpha</taxon>
        <taxon>Rhabditoidea</taxon>
        <taxon>Rhabditidae</taxon>
        <taxon>Diploscapter</taxon>
    </lineage>
</organism>